<keyword evidence="2" id="KW-1185">Reference proteome</keyword>
<dbReference type="EMBL" id="BGZK01000202">
    <property type="protein sequence ID" value="GBP28052.1"/>
    <property type="molecule type" value="Genomic_DNA"/>
</dbReference>
<evidence type="ECO:0000313" key="2">
    <source>
        <dbReference type="Proteomes" id="UP000299102"/>
    </source>
</evidence>
<dbReference type="AlphaFoldDB" id="A0A4C1UPZ6"/>
<organism evidence="1 2">
    <name type="scientific">Eumeta variegata</name>
    <name type="common">Bagworm moth</name>
    <name type="synonym">Eumeta japonica</name>
    <dbReference type="NCBI Taxonomy" id="151549"/>
    <lineage>
        <taxon>Eukaryota</taxon>
        <taxon>Metazoa</taxon>
        <taxon>Ecdysozoa</taxon>
        <taxon>Arthropoda</taxon>
        <taxon>Hexapoda</taxon>
        <taxon>Insecta</taxon>
        <taxon>Pterygota</taxon>
        <taxon>Neoptera</taxon>
        <taxon>Endopterygota</taxon>
        <taxon>Lepidoptera</taxon>
        <taxon>Glossata</taxon>
        <taxon>Ditrysia</taxon>
        <taxon>Tineoidea</taxon>
        <taxon>Psychidae</taxon>
        <taxon>Oiketicinae</taxon>
        <taxon>Eumeta</taxon>
    </lineage>
</organism>
<proteinExistence type="predicted"/>
<sequence length="247" mass="27842">MSTVRGVHRDSDRVCKVKRNFLVSALFRLVVHQCDWSELWKRMPLIRLYFEGWAGQRRSLSDLEGLTAYGLASEAEPIPCEKSARYLPQNYAPHRWGRRVTIPVPLAGQAIRPTIHTYTLLEPGMLYSWVVSVFLQNRDIKTRASSHCAPISYALGAVRPRRRRGREAAPVREVARSIFSGVDLTRSNSKAIQAAFHLLDRVPVGFSTRYRGSDAASAGGRAKELLRRDSPVKVAAFFAPLVYSTFN</sequence>
<comment type="caution">
    <text evidence="1">The sequence shown here is derived from an EMBL/GenBank/DDBJ whole genome shotgun (WGS) entry which is preliminary data.</text>
</comment>
<reference evidence="1 2" key="1">
    <citation type="journal article" date="2019" name="Commun. Biol.">
        <title>The bagworm genome reveals a unique fibroin gene that provides high tensile strength.</title>
        <authorList>
            <person name="Kono N."/>
            <person name="Nakamura H."/>
            <person name="Ohtoshi R."/>
            <person name="Tomita M."/>
            <person name="Numata K."/>
            <person name="Arakawa K."/>
        </authorList>
    </citation>
    <scope>NUCLEOTIDE SEQUENCE [LARGE SCALE GENOMIC DNA]</scope>
</reference>
<accession>A0A4C1UPZ6</accession>
<name>A0A4C1UPZ6_EUMVA</name>
<protein>
    <submittedName>
        <fullName evidence="1">Uncharacterized protein</fullName>
    </submittedName>
</protein>
<gene>
    <name evidence="1" type="ORF">EVAR_21172_1</name>
</gene>
<dbReference type="Proteomes" id="UP000299102">
    <property type="component" value="Unassembled WGS sequence"/>
</dbReference>
<evidence type="ECO:0000313" key="1">
    <source>
        <dbReference type="EMBL" id="GBP28052.1"/>
    </source>
</evidence>